<dbReference type="AlphaFoldDB" id="A0A7Y0Q4I1"/>
<reference evidence="7 8" key="1">
    <citation type="submission" date="2020-04" db="EMBL/GenBank/DDBJ databases">
        <authorList>
            <person name="Zhang R."/>
            <person name="Schippers A."/>
        </authorList>
    </citation>
    <scope>NUCLEOTIDE SEQUENCE [LARGE SCALE GENOMIC DNA]</scope>
    <source>
        <strain evidence="7 8">DSM 109850</strain>
    </source>
</reference>
<accession>A0A7Y0Q4I1</accession>
<dbReference type="Pfam" id="PF05105">
    <property type="entry name" value="Phage_holin_4_1"/>
    <property type="match status" value="1"/>
</dbReference>
<evidence type="ECO:0000256" key="5">
    <source>
        <dbReference type="SAM" id="MobiDB-lite"/>
    </source>
</evidence>
<proteinExistence type="predicted"/>
<comment type="subcellular location">
    <subcellularLocation>
        <location evidence="1">Membrane</location>
        <topology evidence="1">Multi-pass membrane protein</topology>
    </subcellularLocation>
</comment>
<comment type="caution">
    <text evidence="7">The sequence shown here is derived from an EMBL/GenBank/DDBJ whole genome shotgun (WGS) entry which is preliminary data.</text>
</comment>
<keyword evidence="8" id="KW-1185">Reference proteome</keyword>
<evidence type="ECO:0000313" key="8">
    <source>
        <dbReference type="Proteomes" id="UP000533476"/>
    </source>
</evidence>
<organism evidence="7 8">
    <name type="scientific">Sulfobacillus harzensis</name>
    <dbReference type="NCBI Taxonomy" id="2729629"/>
    <lineage>
        <taxon>Bacteria</taxon>
        <taxon>Bacillati</taxon>
        <taxon>Bacillota</taxon>
        <taxon>Clostridia</taxon>
        <taxon>Eubacteriales</taxon>
        <taxon>Clostridiales Family XVII. Incertae Sedis</taxon>
        <taxon>Sulfobacillus</taxon>
    </lineage>
</organism>
<dbReference type="EMBL" id="JABBVZ010000080">
    <property type="protein sequence ID" value="NMP24046.1"/>
    <property type="molecule type" value="Genomic_DNA"/>
</dbReference>
<evidence type="ECO:0000256" key="6">
    <source>
        <dbReference type="SAM" id="Phobius"/>
    </source>
</evidence>
<evidence type="ECO:0008006" key="9">
    <source>
        <dbReference type="Google" id="ProtNLM"/>
    </source>
</evidence>
<dbReference type="GO" id="GO:0016020">
    <property type="term" value="C:membrane"/>
    <property type="evidence" value="ECO:0007669"/>
    <property type="project" value="UniProtKB-SubCell"/>
</dbReference>
<feature type="region of interest" description="Disordered" evidence="5">
    <location>
        <begin position="120"/>
        <end position="139"/>
    </location>
</feature>
<evidence type="ECO:0000256" key="3">
    <source>
        <dbReference type="ARBA" id="ARBA00022989"/>
    </source>
</evidence>
<feature type="transmembrane region" description="Helical" evidence="6">
    <location>
        <begin position="63"/>
        <end position="89"/>
    </location>
</feature>
<keyword evidence="2 6" id="KW-0812">Transmembrane</keyword>
<evidence type="ECO:0000313" key="7">
    <source>
        <dbReference type="EMBL" id="NMP24046.1"/>
    </source>
</evidence>
<keyword evidence="3 6" id="KW-1133">Transmembrane helix</keyword>
<protein>
    <recommendedName>
        <fullName evidence="9">Holin</fullName>
    </recommendedName>
</protein>
<name>A0A7Y0Q4I1_9FIRM</name>
<sequence length="139" mass="14635">MTSFSTMWSNELQANLPYLMTLLGLTALDLLLGVARALAAKRFQSGLLRNTLSKLIQELGLPILLALLGVANHAFAALVTGALWLAIVAEATSLVEQLRGKTTGGIWGDILNLLHDVKTQQGQNTSPSDSQPPTTGGGA</sequence>
<dbReference type="RefSeq" id="WP_169101825.1">
    <property type="nucleotide sequence ID" value="NZ_JABBVZ010000080.1"/>
</dbReference>
<evidence type="ECO:0000256" key="1">
    <source>
        <dbReference type="ARBA" id="ARBA00004141"/>
    </source>
</evidence>
<evidence type="ECO:0000256" key="4">
    <source>
        <dbReference type="ARBA" id="ARBA00023136"/>
    </source>
</evidence>
<evidence type="ECO:0000256" key="2">
    <source>
        <dbReference type="ARBA" id="ARBA00022692"/>
    </source>
</evidence>
<dbReference type="Proteomes" id="UP000533476">
    <property type="component" value="Unassembled WGS sequence"/>
</dbReference>
<gene>
    <name evidence="7" type="ORF">HIJ39_17065</name>
</gene>
<keyword evidence="4 6" id="KW-0472">Membrane</keyword>
<dbReference type="InterPro" id="IPR006480">
    <property type="entry name" value="Phage_holin_4_1"/>
</dbReference>